<evidence type="ECO:0000256" key="1">
    <source>
        <dbReference type="ARBA" id="ARBA00004141"/>
    </source>
</evidence>
<feature type="transmembrane region" description="Helical" evidence="7">
    <location>
        <begin position="315"/>
        <end position="339"/>
    </location>
</feature>
<comment type="caution">
    <text evidence="9">The sequence shown here is derived from an EMBL/GenBank/DDBJ whole genome shotgun (WGS) entry which is preliminary data.</text>
</comment>
<evidence type="ECO:0000259" key="8">
    <source>
        <dbReference type="Pfam" id="PF02397"/>
    </source>
</evidence>
<reference evidence="9 10" key="1">
    <citation type="submission" date="2020-08" db="EMBL/GenBank/DDBJ databases">
        <title>Genomic Encyclopedia of Type Strains, Phase IV (KMG-V): Genome sequencing to study the core and pangenomes of soil and plant-associated prokaryotes.</title>
        <authorList>
            <person name="Whitman W."/>
        </authorList>
    </citation>
    <scope>NUCLEOTIDE SEQUENCE [LARGE SCALE GENOMIC DNA]</scope>
    <source>
        <strain evidence="9 10">M8UP14</strain>
    </source>
</reference>
<evidence type="ECO:0000313" key="10">
    <source>
        <dbReference type="Proteomes" id="UP000540989"/>
    </source>
</evidence>
<keyword evidence="6 7" id="KW-0472">Membrane</keyword>
<evidence type="ECO:0000256" key="6">
    <source>
        <dbReference type="ARBA" id="ARBA00023136"/>
    </source>
</evidence>
<comment type="subcellular location">
    <subcellularLocation>
        <location evidence="1">Membrane</location>
        <topology evidence="1">Multi-pass membrane protein</topology>
    </subcellularLocation>
</comment>
<keyword evidence="10" id="KW-1185">Reference proteome</keyword>
<feature type="transmembrane region" description="Helical" evidence="7">
    <location>
        <begin position="80"/>
        <end position="98"/>
    </location>
</feature>
<keyword evidence="4 7" id="KW-0812">Transmembrane</keyword>
<keyword evidence="3 9" id="KW-0808">Transferase</keyword>
<evidence type="ECO:0000256" key="3">
    <source>
        <dbReference type="ARBA" id="ARBA00022679"/>
    </source>
</evidence>
<feature type="domain" description="Bacterial sugar transferase" evidence="8">
    <location>
        <begin position="313"/>
        <end position="487"/>
    </location>
</feature>
<dbReference type="Gene3D" id="3.40.50.720">
    <property type="entry name" value="NAD(P)-binding Rossmann-like Domain"/>
    <property type="match status" value="1"/>
</dbReference>
<keyword evidence="5 7" id="KW-1133">Transmembrane helix</keyword>
<accession>A0A7W8E5R4</accession>
<protein>
    <submittedName>
        <fullName evidence="9">Exopolysaccharide biosynthesis polyprenyl glycosylphosphotransferase</fullName>
    </submittedName>
</protein>
<evidence type="ECO:0000256" key="7">
    <source>
        <dbReference type="SAM" id="Phobius"/>
    </source>
</evidence>
<comment type="similarity">
    <text evidence="2">Belongs to the bacterial sugar transferase family.</text>
</comment>
<dbReference type="GO" id="GO:0016020">
    <property type="term" value="C:membrane"/>
    <property type="evidence" value="ECO:0007669"/>
    <property type="project" value="UniProtKB-SubCell"/>
</dbReference>
<dbReference type="GO" id="GO:0016780">
    <property type="term" value="F:phosphotransferase activity, for other substituted phosphate groups"/>
    <property type="evidence" value="ECO:0007669"/>
    <property type="project" value="TreeGrafter"/>
</dbReference>
<dbReference type="PANTHER" id="PTHR30576:SF0">
    <property type="entry name" value="UNDECAPRENYL-PHOSPHATE N-ACETYLGALACTOSAMINYL 1-PHOSPHATE TRANSFERASE-RELATED"/>
    <property type="match status" value="1"/>
</dbReference>
<evidence type="ECO:0000256" key="2">
    <source>
        <dbReference type="ARBA" id="ARBA00006464"/>
    </source>
</evidence>
<dbReference type="RefSeq" id="WP_184221815.1">
    <property type="nucleotide sequence ID" value="NZ_JACHIP010000007.1"/>
</dbReference>
<evidence type="ECO:0000256" key="5">
    <source>
        <dbReference type="ARBA" id="ARBA00022989"/>
    </source>
</evidence>
<feature type="transmembrane region" description="Helical" evidence="7">
    <location>
        <begin position="134"/>
        <end position="151"/>
    </location>
</feature>
<proteinExistence type="inferred from homology"/>
<feature type="transmembrane region" description="Helical" evidence="7">
    <location>
        <begin position="110"/>
        <end position="128"/>
    </location>
</feature>
<dbReference type="Proteomes" id="UP000540989">
    <property type="component" value="Unassembled WGS sequence"/>
</dbReference>
<dbReference type="EMBL" id="JACHIP010000007">
    <property type="protein sequence ID" value="MBB5059896.1"/>
    <property type="molecule type" value="Genomic_DNA"/>
</dbReference>
<dbReference type="Pfam" id="PF02397">
    <property type="entry name" value="Bac_transf"/>
    <property type="match status" value="1"/>
</dbReference>
<evidence type="ECO:0000313" key="9">
    <source>
        <dbReference type="EMBL" id="MBB5059896.1"/>
    </source>
</evidence>
<dbReference type="InterPro" id="IPR003362">
    <property type="entry name" value="Bact_transf"/>
</dbReference>
<dbReference type="AlphaFoldDB" id="A0A7W8E5R4"/>
<dbReference type="NCBIfam" id="TIGR03025">
    <property type="entry name" value="EPS_sugtrans"/>
    <property type="match status" value="1"/>
</dbReference>
<sequence length="492" mass="55199">MNPPLNPHVAEDNFPLPLSSAIPKPEGRRGLRISNYATPIAFVFDFLSICLGSIAALLLYKALGGAHTGNETLNFLAFSVQYGLAFILFGKIHALYSYKHNLLKVRDTAGILRVSAFCFLLLSVESLFSQIAIPRLLLILSCALITLFVLFEKHAVRRLLARWKAKELGERQVLILGSGSEARRLFSFLLNSPDLRLQPVGFFEDQESEGSRVVYSHDYRFKDHATVYTGQLSLEFLRNLKISEIFMADSSLSPQKLAEISHLAAQHSAPLSFVAPVQVPGIGTPVSFRVMDGLFVTSYSGPHESSFGYVVAKRILDIGVCLCMFLVSFPFWIVAALWVKLSSPGPIFFEQERIGYKGKPFKMLKFRSMYIDAPKYGRSPEDSRDPRITSAGRFLRKTSLDELPQLINVLLGQMSLVGPRPEMPYIVSDYTLHQKQRLAVPQGLTGMWQLSADRKYAIHESIEYDLYYIENRGMFLDLAILLHTAAFAMKGI</sequence>
<organism evidence="9 10">
    <name type="scientific">Granulicella aggregans</name>
    <dbReference type="NCBI Taxonomy" id="474949"/>
    <lineage>
        <taxon>Bacteria</taxon>
        <taxon>Pseudomonadati</taxon>
        <taxon>Acidobacteriota</taxon>
        <taxon>Terriglobia</taxon>
        <taxon>Terriglobales</taxon>
        <taxon>Acidobacteriaceae</taxon>
        <taxon>Granulicella</taxon>
    </lineage>
</organism>
<evidence type="ECO:0000256" key="4">
    <source>
        <dbReference type="ARBA" id="ARBA00022692"/>
    </source>
</evidence>
<name>A0A7W8E5R4_9BACT</name>
<gene>
    <name evidence="9" type="ORF">HDF16_004625</name>
</gene>
<dbReference type="PANTHER" id="PTHR30576">
    <property type="entry name" value="COLANIC BIOSYNTHESIS UDP-GLUCOSE LIPID CARRIER TRANSFERASE"/>
    <property type="match status" value="1"/>
</dbReference>
<dbReference type="InterPro" id="IPR017475">
    <property type="entry name" value="EPS_sugar_tfrase"/>
</dbReference>
<feature type="transmembrane region" description="Helical" evidence="7">
    <location>
        <begin position="36"/>
        <end position="60"/>
    </location>
</feature>